<proteinExistence type="predicted"/>
<comment type="caution">
    <text evidence="1">The sequence shown here is derived from an EMBL/GenBank/DDBJ whole genome shotgun (WGS) entry which is preliminary data.</text>
</comment>
<accession>A0A9N7VJY6</accession>
<gene>
    <name evidence="1" type="ORF">PLEPLA_LOCUS38285</name>
</gene>
<name>A0A9N7VJY6_PLEPL</name>
<dbReference type="EMBL" id="CADEAL010004059">
    <property type="protein sequence ID" value="CAB1450593.1"/>
    <property type="molecule type" value="Genomic_DNA"/>
</dbReference>
<dbReference type="AlphaFoldDB" id="A0A9N7VJY6"/>
<evidence type="ECO:0000313" key="1">
    <source>
        <dbReference type="EMBL" id="CAB1450593.1"/>
    </source>
</evidence>
<keyword evidence="2" id="KW-1185">Reference proteome</keyword>
<protein>
    <submittedName>
        <fullName evidence="1">Uncharacterized protein</fullName>
    </submittedName>
</protein>
<dbReference type="Proteomes" id="UP001153269">
    <property type="component" value="Unassembled WGS sequence"/>
</dbReference>
<sequence>MAPGSIAVGEEMSLLMQWRSRRSTLVVTSRWPNAESQFDLALLNDASRLRSSGVCCVGSGGRTGRTLRRELAADSKVKTFDFGVRGCALRYTETAELPTQRPV</sequence>
<reference evidence="1" key="1">
    <citation type="submission" date="2020-03" db="EMBL/GenBank/DDBJ databases">
        <authorList>
            <person name="Weist P."/>
        </authorList>
    </citation>
    <scope>NUCLEOTIDE SEQUENCE</scope>
</reference>
<organism evidence="1 2">
    <name type="scientific">Pleuronectes platessa</name>
    <name type="common">European plaice</name>
    <dbReference type="NCBI Taxonomy" id="8262"/>
    <lineage>
        <taxon>Eukaryota</taxon>
        <taxon>Metazoa</taxon>
        <taxon>Chordata</taxon>
        <taxon>Craniata</taxon>
        <taxon>Vertebrata</taxon>
        <taxon>Euteleostomi</taxon>
        <taxon>Actinopterygii</taxon>
        <taxon>Neopterygii</taxon>
        <taxon>Teleostei</taxon>
        <taxon>Neoteleostei</taxon>
        <taxon>Acanthomorphata</taxon>
        <taxon>Carangaria</taxon>
        <taxon>Pleuronectiformes</taxon>
        <taxon>Pleuronectoidei</taxon>
        <taxon>Pleuronectidae</taxon>
        <taxon>Pleuronectes</taxon>
    </lineage>
</organism>
<evidence type="ECO:0000313" key="2">
    <source>
        <dbReference type="Proteomes" id="UP001153269"/>
    </source>
</evidence>